<protein>
    <submittedName>
        <fullName evidence="1">Sporulation-control protein spo0M</fullName>
    </submittedName>
</protein>
<evidence type="ECO:0000313" key="1">
    <source>
        <dbReference type="EMBL" id="SMA49382.1"/>
    </source>
</evidence>
<gene>
    <name evidence="1" type="primary">spo0M</name>
    <name evidence="1" type="ORF">EHSB41UT_03225</name>
</gene>
<dbReference type="OrthoDB" id="2351239at2"/>
<dbReference type="PANTHER" id="PTHR40053">
    <property type="entry name" value="SPORULATION-CONTROL PROTEIN SPO0M"/>
    <property type="match status" value="1"/>
</dbReference>
<reference evidence="1 2" key="1">
    <citation type="submission" date="2017-03" db="EMBL/GenBank/DDBJ databases">
        <authorList>
            <person name="Afonso C.L."/>
            <person name="Miller P.J."/>
            <person name="Scott M.A."/>
            <person name="Spackman E."/>
            <person name="Goraichik I."/>
            <person name="Dimitrov K.M."/>
            <person name="Suarez D.L."/>
            <person name="Swayne D.E."/>
        </authorList>
    </citation>
    <scope>NUCLEOTIDE SEQUENCE [LARGE SCALE GENOMIC DNA]</scope>
    <source>
        <strain evidence="1">SB41UT1</strain>
    </source>
</reference>
<organism evidence="1 2">
    <name type="scientific">Parendozoicomonas haliclonae</name>
    <dbReference type="NCBI Taxonomy" id="1960125"/>
    <lineage>
        <taxon>Bacteria</taxon>
        <taxon>Pseudomonadati</taxon>
        <taxon>Pseudomonadota</taxon>
        <taxon>Gammaproteobacteria</taxon>
        <taxon>Oceanospirillales</taxon>
        <taxon>Endozoicomonadaceae</taxon>
        <taxon>Parendozoicomonas</taxon>
    </lineage>
</organism>
<dbReference type="PANTHER" id="PTHR40053:SF1">
    <property type="entry name" value="SPORULATION-CONTROL PROTEIN SPO0M"/>
    <property type="match status" value="1"/>
</dbReference>
<accession>A0A1X7AMA5</accession>
<dbReference type="InterPro" id="IPR009776">
    <property type="entry name" value="Spore_0_M"/>
</dbReference>
<sequence>MFKKLLASVGIGAAKVDTILHTEHLLPGQTFQAEIVITGGNVDQDLSGLDLALMTRAKTETDDGERFVSHVIQQWRLSDQITLKAEEVIRLPFTGKLHNETPVTELPVTNNQCEVWLATGLNIDMALDASDRDPLYIYPNDAMKSCMAAMENAGYFMAKADVEKGHLKGGNFSSHSGIYQEIEFRPRSVSLFGVKEVELSFIPEAGQTHVLIELDRSFRGDSYASLTIPHTPEGLNHVPYQLEQLLR</sequence>
<keyword evidence="2" id="KW-1185">Reference proteome</keyword>
<dbReference type="Pfam" id="PF07070">
    <property type="entry name" value="Spo0M"/>
    <property type="match status" value="1"/>
</dbReference>
<proteinExistence type="predicted"/>
<dbReference type="AlphaFoldDB" id="A0A1X7AMA5"/>
<dbReference type="RefSeq" id="WP_087111695.1">
    <property type="nucleotide sequence ID" value="NZ_CBCSCN010000007.1"/>
</dbReference>
<dbReference type="EMBL" id="FWPT01000007">
    <property type="protein sequence ID" value="SMA49382.1"/>
    <property type="molecule type" value="Genomic_DNA"/>
</dbReference>
<dbReference type="Proteomes" id="UP000196573">
    <property type="component" value="Unassembled WGS sequence"/>
</dbReference>
<evidence type="ECO:0000313" key="2">
    <source>
        <dbReference type="Proteomes" id="UP000196573"/>
    </source>
</evidence>
<name>A0A1X7AMA5_9GAMM</name>